<reference evidence="2" key="1">
    <citation type="submission" date="2020-11" db="EMBL/GenBank/DDBJ databases">
        <title>Genome of Flavobacterium soyangense.</title>
        <authorList>
            <person name="Liu Q."/>
            <person name="Xin Y.-H."/>
        </authorList>
    </citation>
    <scope>NUCLEOTIDE SEQUENCE</scope>
    <source>
        <strain evidence="2">CGMCC 1.13493</strain>
    </source>
</reference>
<accession>A0A930XVX2</accession>
<dbReference type="Proteomes" id="UP000646211">
    <property type="component" value="Unassembled WGS sequence"/>
</dbReference>
<dbReference type="AlphaFoldDB" id="A0A930XVX2"/>
<comment type="caution">
    <text evidence="2">The sequence shown here is derived from an EMBL/GenBank/DDBJ whole genome shotgun (WGS) entry which is preliminary data.</text>
</comment>
<proteinExistence type="predicted"/>
<dbReference type="RefSeq" id="WP_194311827.1">
    <property type="nucleotide sequence ID" value="NZ_JADHEC010000015.1"/>
</dbReference>
<name>A0A930XVX2_9FLAO</name>
<evidence type="ECO:0000313" key="2">
    <source>
        <dbReference type="EMBL" id="MBF2708572.1"/>
    </source>
</evidence>
<keyword evidence="3" id="KW-1185">Reference proteome</keyword>
<dbReference type="InterPro" id="IPR057695">
    <property type="entry name" value="DUF7935"/>
</dbReference>
<organism evidence="2 3">
    <name type="scientific">Flavobacterium soyangense</name>
    <dbReference type="NCBI Taxonomy" id="2023265"/>
    <lineage>
        <taxon>Bacteria</taxon>
        <taxon>Pseudomonadati</taxon>
        <taxon>Bacteroidota</taxon>
        <taxon>Flavobacteriia</taxon>
        <taxon>Flavobacteriales</taxon>
        <taxon>Flavobacteriaceae</taxon>
        <taxon>Flavobacterium</taxon>
    </lineage>
</organism>
<keyword evidence="1" id="KW-0812">Transmembrane</keyword>
<protein>
    <submittedName>
        <fullName evidence="2">Uncharacterized protein</fullName>
    </submittedName>
</protein>
<gene>
    <name evidence="2" type="ORF">IR213_08210</name>
</gene>
<evidence type="ECO:0000313" key="3">
    <source>
        <dbReference type="Proteomes" id="UP000646211"/>
    </source>
</evidence>
<evidence type="ECO:0000256" key="1">
    <source>
        <dbReference type="SAM" id="Phobius"/>
    </source>
</evidence>
<keyword evidence="1" id="KW-0472">Membrane</keyword>
<sequence length="173" mass="20200">MDSTRIIELISYTLPTIIMAFVAYSFFDLYTKNENAKRKYLLQKDTKPDTLTLRLQAYERMTLFLERINPSQLLVRITPISDDKNDYQNFVIAQIEQEYEHNLAQQIYVSEECWSTITTAKNATIQMILLATKNEKINDANQLREVILRDLLEKPSPSSAALSFIKNEVNQLW</sequence>
<feature type="transmembrane region" description="Helical" evidence="1">
    <location>
        <begin position="12"/>
        <end position="30"/>
    </location>
</feature>
<keyword evidence="1" id="KW-1133">Transmembrane helix</keyword>
<dbReference type="Pfam" id="PF25589">
    <property type="entry name" value="DUF7935"/>
    <property type="match status" value="1"/>
</dbReference>
<dbReference type="EMBL" id="JADHEC010000015">
    <property type="protein sequence ID" value="MBF2708572.1"/>
    <property type="molecule type" value="Genomic_DNA"/>
</dbReference>